<protein>
    <submittedName>
        <fullName evidence="3">Chemotaxis protein CheX</fullName>
    </submittedName>
</protein>
<dbReference type="GO" id="GO:0006935">
    <property type="term" value="P:chemotaxis"/>
    <property type="evidence" value="ECO:0007669"/>
    <property type="project" value="UniProtKB-KW"/>
</dbReference>
<gene>
    <name evidence="3" type="ORF">HXW94_04705</name>
</gene>
<evidence type="ECO:0000313" key="3">
    <source>
        <dbReference type="EMBL" id="NWH04293.1"/>
    </source>
</evidence>
<feature type="domain" description="Chemotaxis phosphatase CheX-like" evidence="2">
    <location>
        <begin position="47"/>
        <end position="132"/>
    </location>
</feature>
<dbReference type="Pfam" id="PF13690">
    <property type="entry name" value="CheX"/>
    <property type="match status" value="1"/>
</dbReference>
<name>A0A850SXY2_9BACT</name>
<dbReference type="SUPFAM" id="SSF103039">
    <property type="entry name" value="CheC-like"/>
    <property type="match status" value="1"/>
</dbReference>
<evidence type="ECO:0000256" key="1">
    <source>
        <dbReference type="ARBA" id="ARBA00022500"/>
    </source>
</evidence>
<organism evidence="3 4">
    <name type="scientific">Desulfobacter latus</name>
    <dbReference type="NCBI Taxonomy" id="2292"/>
    <lineage>
        <taxon>Bacteria</taxon>
        <taxon>Pseudomonadati</taxon>
        <taxon>Thermodesulfobacteriota</taxon>
        <taxon>Desulfobacteria</taxon>
        <taxon>Desulfobacterales</taxon>
        <taxon>Desulfobacteraceae</taxon>
        <taxon>Desulfobacter</taxon>
    </lineage>
</organism>
<dbReference type="InterPro" id="IPR028051">
    <property type="entry name" value="CheX-like_dom"/>
</dbReference>
<dbReference type="InterPro" id="IPR028976">
    <property type="entry name" value="CheC-like_sf"/>
</dbReference>
<comment type="caution">
    <text evidence="3">The sequence shown here is derived from an EMBL/GenBank/DDBJ whole genome shotgun (WGS) entry which is preliminary data.</text>
</comment>
<keyword evidence="1" id="KW-0145">Chemotaxis</keyword>
<proteinExistence type="predicted"/>
<reference evidence="3 4" key="1">
    <citation type="submission" date="2020-06" db="EMBL/GenBank/DDBJ databases">
        <title>High-quality draft genome of sulfate reducer Desulfobacter latus type strain AcrS2 isolated from marine sediment.</title>
        <authorList>
            <person name="Hoppe M."/>
            <person name="Larsen C.K."/>
            <person name="Marshall I.P.G."/>
            <person name="Schramm A."/>
            <person name="Marietou A.G."/>
        </authorList>
    </citation>
    <scope>NUCLEOTIDE SEQUENCE [LARGE SCALE GENOMIC DNA]</scope>
    <source>
        <strain evidence="3 4">AcRS2</strain>
    </source>
</reference>
<evidence type="ECO:0000313" key="4">
    <source>
        <dbReference type="Proteomes" id="UP000553343"/>
    </source>
</evidence>
<evidence type="ECO:0000259" key="2">
    <source>
        <dbReference type="Pfam" id="PF13690"/>
    </source>
</evidence>
<dbReference type="Proteomes" id="UP000553343">
    <property type="component" value="Unassembled WGS sequence"/>
</dbReference>
<dbReference type="EMBL" id="JACADJ010000010">
    <property type="protein sequence ID" value="NWH04293.1"/>
    <property type="molecule type" value="Genomic_DNA"/>
</dbReference>
<dbReference type="RefSeq" id="WP_178365750.1">
    <property type="nucleotide sequence ID" value="NZ_JACADJ010000010.1"/>
</dbReference>
<sequence>MMKTQLMKAMMTSISEVVETMFFLPAEQEKEGMLLDAGLLDQADTPSAALAFTGDMSGRLVMMVPGNLLSEMTENFMGEPGDKLTRELKYGTLKELLNMVCGNALRKLDSGHGFDLGIPEIVDGETVPSELPAAVINVADAKIVAVLDLQA</sequence>
<dbReference type="Gene3D" id="3.40.1550.10">
    <property type="entry name" value="CheC-like"/>
    <property type="match status" value="1"/>
</dbReference>
<keyword evidence="4" id="KW-1185">Reference proteome</keyword>
<accession>A0A850SXY2</accession>
<dbReference type="AlphaFoldDB" id="A0A850SXY2"/>